<proteinExistence type="predicted"/>
<name>A0A261TWB1_9BORD</name>
<keyword evidence="1" id="KW-1133">Transmembrane helix</keyword>
<organism evidence="2 3">
    <name type="scientific">Bordetella genomosp. 5</name>
    <dbReference type="NCBI Taxonomy" id="1395608"/>
    <lineage>
        <taxon>Bacteria</taxon>
        <taxon>Pseudomonadati</taxon>
        <taxon>Pseudomonadota</taxon>
        <taxon>Betaproteobacteria</taxon>
        <taxon>Burkholderiales</taxon>
        <taxon>Alcaligenaceae</taxon>
        <taxon>Bordetella</taxon>
    </lineage>
</organism>
<evidence type="ECO:0000313" key="3">
    <source>
        <dbReference type="Proteomes" id="UP000216913"/>
    </source>
</evidence>
<feature type="transmembrane region" description="Helical" evidence="1">
    <location>
        <begin position="105"/>
        <end position="122"/>
    </location>
</feature>
<dbReference type="OrthoDB" id="3536934at2"/>
<dbReference type="RefSeq" id="WP_094799455.1">
    <property type="nucleotide sequence ID" value="NZ_NEVP01000004.1"/>
</dbReference>
<comment type="caution">
    <text evidence="2">The sequence shown here is derived from an EMBL/GenBank/DDBJ whole genome shotgun (WGS) entry which is preliminary data.</text>
</comment>
<evidence type="ECO:0008006" key="4">
    <source>
        <dbReference type="Google" id="ProtNLM"/>
    </source>
</evidence>
<protein>
    <recommendedName>
        <fullName evidence="4">DUF2214 domain-containing protein</fullName>
    </recommendedName>
</protein>
<evidence type="ECO:0000256" key="1">
    <source>
        <dbReference type="SAM" id="Phobius"/>
    </source>
</evidence>
<evidence type="ECO:0000313" key="2">
    <source>
        <dbReference type="EMBL" id="OZI53956.1"/>
    </source>
</evidence>
<keyword evidence="1" id="KW-0812">Transmembrane</keyword>
<feature type="transmembrane region" description="Helical" evidence="1">
    <location>
        <begin position="143"/>
        <end position="165"/>
    </location>
</feature>
<dbReference type="AlphaFoldDB" id="A0A261TWB1"/>
<keyword evidence="3" id="KW-1185">Reference proteome</keyword>
<reference evidence="2 3" key="1">
    <citation type="submission" date="2017-05" db="EMBL/GenBank/DDBJ databases">
        <title>Complete and WGS of Bordetella genogroups.</title>
        <authorList>
            <person name="Spilker T."/>
            <person name="LiPuma J."/>
        </authorList>
    </citation>
    <scope>NUCLEOTIDE SEQUENCE [LARGE SCALE GENOMIC DNA]</scope>
    <source>
        <strain evidence="2 3">AU10456</strain>
    </source>
</reference>
<feature type="transmembrane region" description="Helical" evidence="1">
    <location>
        <begin position="73"/>
        <end position="99"/>
    </location>
</feature>
<dbReference type="Proteomes" id="UP000216913">
    <property type="component" value="Unassembled WGS sequence"/>
</dbReference>
<accession>A0A261TWB1</accession>
<sequence length="166" mass="17578">MTSAYDTLHTALLALERTGLAELVRGTPFLYPILMSLHVLGIALLLGPTVAVDLRLLGVARDAVRVSTATRHLLPLAHIGFVLVACTGATMFIAIAAAVGASAAAPWKLGLIVLAGLNIAVFHRGIYRHVERWDIGVPTPARARLAGLLSMACWTGVVFAGRFLAY</sequence>
<keyword evidence="1" id="KW-0472">Membrane</keyword>
<gene>
    <name evidence="2" type="ORF">CAL25_06375</name>
</gene>
<dbReference type="EMBL" id="NEVP01000004">
    <property type="protein sequence ID" value="OZI53956.1"/>
    <property type="molecule type" value="Genomic_DNA"/>
</dbReference>
<feature type="transmembrane region" description="Helical" evidence="1">
    <location>
        <begin position="29"/>
        <end position="52"/>
    </location>
</feature>